<dbReference type="InterPro" id="IPR013655">
    <property type="entry name" value="PAS_fold_3"/>
</dbReference>
<evidence type="ECO:0000256" key="3">
    <source>
        <dbReference type="SAM" id="Phobius"/>
    </source>
</evidence>
<dbReference type="EMBL" id="JBHSMP010000016">
    <property type="protein sequence ID" value="MFC5429781.1"/>
    <property type="molecule type" value="Genomic_DNA"/>
</dbReference>
<accession>A0ABW0J9L5</accession>
<dbReference type="SUPFAM" id="SSF55785">
    <property type="entry name" value="PYP-like sensor domain (PAS domain)"/>
    <property type="match status" value="1"/>
</dbReference>
<dbReference type="Pfam" id="PF00015">
    <property type="entry name" value="MCPsignal"/>
    <property type="match status" value="1"/>
</dbReference>
<gene>
    <name evidence="6" type="ORF">ACFPTO_13380</name>
</gene>
<feature type="transmembrane region" description="Helical" evidence="3">
    <location>
        <begin position="200"/>
        <end position="220"/>
    </location>
</feature>
<feature type="domain" description="Methyl-accepting transducer" evidence="4">
    <location>
        <begin position="278"/>
        <end position="507"/>
    </location>
</feature>
<evidence type="ECO:0000259" key="5">
    <source>
        <dbReference type="PROSITE" id="PS50112"/>
    </source>
</evidence>
<keyword evidence="7" id="KW-1185">Reference proteome</keyword>
<dbReference type="Proteomes" id="UP001596103">
    <property type="component" value="Unassembled WGS sequence"/>
</dbReference>
<dbReference type="SUPFAM" id="SSF58104">
    <property type="entry name" value="Methyl-accepting chemotaxis protein (MCP) signaling domain"/>
    <property type="match status" value="1"/>
</dbReference>
<protein>
    <submittedName>
        <fullName evidence="6">Methyl-accepting chemotaxis protein</fullName>
    </submittedName>
</protein>
<evidence type="ECO:0000256" key="2">
    <source>
        <dbReference type="PROSITE-ProRule" id="PRU00284"/>
    </source>
</evidence>
<keyword evidence="3" id="KW-0472">Membrane</keyword>
<keyword evidence="2" id="KW-0807">Transducer</keyword>
<dbReference type="Gene3D" id="1.10.287.950">
    <property type="entry name" value="Methyl-accepting chemotaxis protein"/>
    <property type="match status" value="1"/>
</dbReference>
<dbReference type="RefSeq" id="WP_377711822.1">
    <property type="nucleotide sequence ID" value="NZ_JBHSMP010000016.1"/>
</dbReference>
<dbReference type="CDD" id="cd00130">
    <property type="entry name" value="PAS"/>
    <property type="match status" value="1"/>
</dbReference>
<evidence type="ECO:0000313" key="7">
    <source>
        <dbReference type="Proteomes" id="UP001596103"/>
    </source>
</evidence>
<dbReference type="SMART" id="SM00086">
    <property type="entry name" value="PAC"/>
    <property type="match status" value="1"/>
</dbReference>
<organism evidence="6 7">
    <name type="scientific">Paraburkholderia denitrificans</name>
    <dbReference type="NCBI Taxonomy" id="694025"/>
    <lineage>
        <taxon>Bacteria</taxon>
        <taxon>Pseudomonadati</taxon>
        <taxon>Pseudomonadota</taxon>
        <taxon>Betaproteobacteria</taxon>
        <taxon>Burkholderiales</taxon>
        <taxon>Burkholderiaceae</taxon>
        <taxon>Paraburkholderia</taxon>
    </lineage>
</organism>
<sequence>MRINQPVTNDEYVLPQDEVIITRTDLKGRIEYANDAFLRSCGFSREEVLGKAQNIVRHPDMPPCAFEDLWATIKSGRPWTGVVKNWRKDGGFYWVLANVTPSVRNGKVTGYISVRTRPTEAEIAAAERLYADLKQEQGSRWRLKGGRAIRKGIFGIPQRLLSLPASMRLDALMVLQAVMILLVPICTATGLLAHTAGVQLGWSIAIAAASLCGVMAVYLSRNIFVPLAEMNASALKVLAGDLHHRFLERGDTNTQRLGRVLNQMNGKYIGVLMDTRVSIDRVRDASAGLATGNANLSARTEQQASAIEQTTATLSQITDTAKHNAQSAKQASSEGERTAEAASAAAEAVRRSARLTDELAGHSRRISEITATIDGIAFQTNLLALNAAVEAARAGQNGRGFAVVANEVRTLAKQSEAAAREIKSLIDNSLELMTASAQAAASAGGDMGKVEQSIAGLTRTISDIAHASSGQSVEIGESQIAVEQLAQITQMNAALVEESTAASAALNQQAQALEDAVNVLMG</sequence>
<feature type="domain" description="PAS" evidence="5">
    <location>
        <begin position="21"/>
        <end position="60"/>
    </location>
</feature>
<dbReference type="PANTHER" id="PTHR43531:SF7">
    <property type="entry name" value="AEROTAXIS RECEPTOR"/>
    <property type="match status" value="1"/>
</dbReference>
<dbReference type="InterPro" id="IPR004089">
    <property type="entry name" value="MCPsignal_dom"/>
</dbReference>
<evidence type="ECO:0000259" key="4">
    <source>
        <dbReference type="PROSITE" id="PS50111"/>
    </source>
</evidence>
<dbReference type="Pfam" id="PF08447">
    <property type="entry name" value="PAS_3"/>
    <property type="match status" value="1"/>
</dbReference>
<comment type="similarity">
    <text evidence="1">Belongs to the methyl-accepting chemotaxis (MCP) protein family.</text>
</comment>
<keyword evidence="3" id="KW-1133">Transmembrane helix</keyword>
<dbReference type="InterPro" id="IPR051310">
    <property type="entry name" value="MCP_chemotaxis"/>
</dbReference>
<dbReference type="InterPro" id="IPR000014">
    <property type="entry name" value="PAS"/>
</dbReference>
<dbReference type="PROSITE" id="PS50111">
    <property type="entry name" value="CHEMOTAXIS_TRANSDUC_2"/>
    <property type="match status" value="1"/>
</dbReference>
<dbReference type="SMART" id="SM00283">
    <property type="entry name" value="MA"/>
    <property type="match status" value="1"/>
</dbReference>
<evidence type="ECO:0000313" key="6">
    <source>
        <dbReference type="EMBL" id="MFC5429781.1"/>
    </source>
</evidence>
<dbReference type="NCBIfam" id="TIGR00229">
    <property type="entry name" value="sensory_box"/>
    <property type="match status" value="1"/>
</dbReference>
<dbReference type="PANTHER" id="PTHR43531">
    <property type="entry name" value="PROTEIN ICFG"/>
    <property type="match status" value="1"/>
</dbReference>
<dbReference type="Gene3D" id="3.30.450.20">
    <property type="entry name" value="PAS domain"/>
    <property type="match status" value="1"/>
</dbReference>
<dbReference type="PROSITE" id="PS50112">
    <property type="entry name" value="PAS"/>
    <property type="match status" value="1"/>
</dbReference>
<comment type="caution">
    <text evidence="6">The sequence shown here is derived from an EMBL/GenBank/DDBJ whole genome shotgun (WGS) entry which is preliminary data.</text>
</comment>
<proteinExistence type="inferred from homology"/>
<reference evidence="7" key="1">
    <citation type="journal article" date="2019" name="Int. J. Syst. Evol. Microbiol.">
        <title>The Global Catalogue of Microorganisms (GCM) 10K type strain sequencing project: providing services to taxonomists for standard genome sequencing and annotation.</title>
        <authorList>
            <consortium name="The Broad Institute Genomics Platform"/>
            <consortium name="The Broad Institute Genome Sequencing Center for Infectious Disease"/>
            <person name="Wu L."/>
            <person name="Ma J."/>
        </authorList>
    </citation>
    <scope>NUCLEOTIDE SEQUENCE [LARGE SCALE GENOMIC DNA]</scope>
    <source>
        <strain evidence="7">CCUG 56042</strain>
    </source>
</reference>
<feature type="transmembrane region" description="Helical" evidence="3">
    <location>
        <begin position="169"/>
        <end position="194"/>
    </location>
</feature>
<dbReference type="InterPro" id="IPR035965">
    <property type="entry name" value="PAS-like_dom_sf"/>
</dbReference>
<evidence type="ECO:0000256" key="1">
    <source>
        <dbReference type="ARBA" id="ARBA00029447"/>
    </source>
</evidence>
<dbReference type="InterPro" id="IPR001610">
    <property type="entry name" value="PAC"/>
</dbReference>
<keyword evidence="3" id="KW-0812">Transmembrane</keyword>
<name>A0ABW0J9L5_9BURK</name>